<evidence type="ECO:0000313" key="1">
    <source>
        <dbReference type="EMBL" id="PVH93895.1"/>
    </source>
</evidence>
<accession>A0A2V1D765</accession>
<sequence>AIVPSLTNDPEKFSSHKYPYEYWLDQQGTRIVYMARKAWEVGIEAGRISSSPVMQNLSMARWAKFGLSTSTKAHDPRVRRIKVVVEISEGVMVSVLMNLKFEFLMGCFGRTTMAPRLTARPARGHHASGSRSRSGEGKWVVSDEASFISTSDYITNHVMCKAPGW</sequence>
<organism evidence="1 2">
    <name type="scientific">Periconia macrospinosa</name>
    <dbReference type="NCBI Taxonomy" id="97972"/>
    <lineage>
        <taxon>Eukaryota</taxon>
        <taxon>Fungi</taxon>
        <taxon>Dikarya</taxon>
        <taxon>Ascomycota</taxon>
        <taxon>Pezizomycotina</taxon>
        <taxon>Dothideomycetes</taxon>
        <taxon>Pleosporomycetidae</taxon>
        <taxon>Pleosporales</taxon>
        <taxon>Massarineae</taxon>
        <taxon>Periconiaceae</taxon>
        <taxon>Periconia</taxon>
    </lineage>
</organism>
<dbReference type="AlphaFoldDB" id="A0A2V1D765"/>
<name>A0A2V1D765_9PLEO</name>
<reference evidence="1 2" key="1">
    <citation type="journal article" date="2018" name="Sci. Rep.">
        <title>Comparative genomics provides insights into the lifestyle and reveals functional heterogeneity of dark septate endophytic fungi.</title>
        <authorList>
            <person name="Knapp D.G."/>
            <person name="Nemeth J.B."/>
            <person name="Barry K."/>
            <person name="Hainaut M."/>
            <person name="Henrissat B."/>
            <person name="Johnson J."/>
            <person name="Kuo A."/>
            <person name="Lim J.H.P."/>
            <person name="Lipzen A."/>
            <person name="Nolan M."/>
            <person name="Ohm R.A."/>
            <person name="Tamas L."/>
            <person name="Grigoriev I.V."/>
            <person name="Spatafora J.W."/>
            <person name="Nagy L.G."/>
            <person name="Kovacs G.M."/>
        </authorList>
    </citation>
    <scope>NUCLEOTIDE SEQUENCE [LARGE SCALE GENOMIC DNA]</scope>
    <source>
        <strain evidence="1 2">DSE2036</strain>
    </source>
</reference>
<feature type="non-terminal residue" evidence="1">
    <location>
        <position position="1"/>
    </location>
</feature>
<keyword evidence="2" id="KW-1185">Reference proteome</keyword>
<evidence type="ECO:0000313" key="2">
    <source>
        <dbReference type="Proteomes" id="UP000244855"/>
    </source>
</evidence>
<gene>
    <name evidence="1" type="ORF">DM02DRAFT_694705</name>
</gene>
<protein>
    <submittedName>
        <fullName evidence="1">Uncharacterized protein</fullName>
    </submittedName>
</protein>
<dbReference type="Proteomes" id="UP000244855">
    <property type="component" value="Unassembled WGS sequence"/>
</dbReference>
<dbReference type="EMBL" id="KZ805561">
    <property type="protein sequence ID" value="PVH93895.1"/>
    <property type="molecule type" value="Genomic_DNA"/>
</dbReference>
<proteinExistence type="predicted"/>